<evidence type="ECO:0000313" key="3">
    <source>
        <dbReference type="Proteomes" id="UP000274822"/>
    </source>
</evidence>
<proteinExistence type="predicted"/>
<protein>
    <submittedName>
        <fullName evidence="2">Uncharacterized protein</fullName>
    </submittedName>
</protein>
<organism evidence="2 3">
    <name type="scientific">Jimgerdemannia flammicorona</name>
    <dbReference type="NCBI Taxonomy" id="994334"/>
    <lineage>
        <taxon>Eukaryota</taxon>
        <taxon>Fungi</taxon>
        <taxon>Fungi incertae sedis</taxon>
        <taxon>Mucoromycota</taxon>
        <taxon>Mucoromycotina</taxon>
        <taxon>Endogonomycetes</taxon>
        <taxon>Endogonales</taxon>
        <taxon>Endogonaceae</taxon>
        <taxon>Jimgerdemannia</taxon>
    </lineage>
</organism>
<dbReference type="EMBL" id="RBNJ01018446">
    <property type="protein sequence ID" value="RUS23824.1"/>
    <property type="molecule type" value="Genomic_DNA"/>
</dbReference>
<comment type="caution">
    <text evidence="2">The sequence shown here is derived from an EMBL/GenBank/DDBJ whole genome shotgun (WGS) entry which is preliminary data.</text>
</comment>
<gene>
    <name evidence="2" type="ORF">BC938DRAFT_474566</name>
</gene>
<reference evidence="2 3" key="1">
    <citation type="journal article" date="2018" name="New Phytol.">
        <title>Phylogenomics of Endogonaceae and evolution of mycorrhizas within Mucoromycota.</title>
        <authorList>
            <person name="Chang Y."/>
            <person name="Desiro A."/>
            <person name="Na H."/>
            <person name="Sandor L."/>
            <person name="Lipzen A."/>
            <person name="Clum A."/>
            <person name="Barry K."/>
            <person name="Grigoriev I.V."/>
            <person name="Martin F.M."/>
            <person name="Stajich J.E."/>
            <person name="Smith M.E."/>
            <person name="Bonito G."/>
            <person name="Spatafora J.W."/>
        </authorList>
    </citation>
    <scope>NUCLEOTIDE SEQUENCE [LARGE SCALE GENOMIC DNA]</scope>
    <source>
        <strain evidence="2 3">AD002</strain>
    </source>
</reference>
<evidence type="ECO:0000256" key="1">
    <source>
        <dbReference type="SAM" id="MobiDB-lite"/>
    </source>
</evidence>
<feature type="region of interest" description="Disordered" evidence="1">
    <location>
        <begin position="60"/>
        <end position="82"/>
    </location>
</feature>
<evidence type="ECO:0000313" key="2">
    <source>
        <dbReference type="EMBL" id="RUS23824.1"/>
    </source>
</evidence>
<keyword evidence="3" id="KW-1185">Reference proteome</keyword>
<accession>A0A433Q2C7</accession>
<dbReference type="AlphaFoldDB" id="A0A433Q2C7"/>
<sequence length="82" mass="9051">MSKGMVQFRCVASTKLTLHIFGPFSCSDPSAISLHQRAMPKIDPRIVLRHICKQAKQPSDLRQLSTCTAEPLSSPLHSPHAN</sequence>
<dbReference type="Proteomes" id="UP000274822">
    <property type="component" value="Unassembled WGS sequence"/>
</dbReference>
<name>A0A433Q2C7_9FUNG</name>